<name>A0A7T0FZ45_9BACT</name>
<feature type="signal peptide" evidence="1">
    <location>
        <begin position="1"/>
        <end position="23"/>
    </location>
</feature>
<proteinExistence type="predicted"/>
<gene>
    <name evidence="2" type="ORF">G3M70_02215</name>
</gene>
<organism evidence="2 3">
    <name type="scientific">Candidatus Nitronauta litoralis</name>
    <dbReference type="NCBI Taxonomy" id="2705533"/>
    <lineage>
        <taxon>Bacteria</taxon>
        <taxon>Pseudomonadati</taxon>
        <taxon>Nitrospinota/Tectimicrobiota group</taxon>
        <taxon>Nitrospinota</taxon>
        <taxon>Nitrospinia</taxon>
        <taxon>Nitrospinales</taxon>
        <taxon>Nitrospinaceae</taxon>
        <taxon>Candidatus Nitronauta</taxon>
    </lineage>
</organism>
<feature type="chain" id="PRO_5032669081" description="DUF4136 domain-containing protein" evidence="1">
    <location>
        <begin position="24"/>
        <end position="158"/>
    </location>
</feature>
<keyword evidence="1" id="KW-0732">Signal</keyword>
<protein>
    <recommendedName>
        <fullName evidence="4">DUF4136 domain-containing protein</fullName>
    </recommendedName>
</protein>
<sequence>MRISHILLIFTLLALTACTGAESVTKKRWENRDTTVKLVDLTSNKGDLKDAGSDLGFAIEDAFQDSAFVVVENREAHYQLKYKVVDFQRGSRWKRMLSFGIHEKSRAMLTVKVALYNERGMLTAWEVDAWVNSGPTGGSESSLYEQAAEEILNHMKGY</sequence>
<accession>A0A7T0FZ45</accession>
<evidence type="ECO:0000313" key="3">
    <source>
        <dbReference type="Proteomes" id="UP000594688"/>
    </source>
</evidence>
<evidence type="ECO:0000313" key="2">
    <source>
        <dbReference type="EMBL" id="QPJ60765.1"/>
    </source>
</evidence>
<dbReference type="PROSITE" id="PS51257">
    <property type="entry name" value="PROKAR_LIPOPROTEIN"/>
    <property type="match status" value="1"/>
</dbReference>
<dbReference type="EMBL" id="CP048685">
    <property type="protein sequence ID" value="QPJ60765.1"/>
    <property type="molecule type" value="Genomic_DNA"/>
</dbReference>
<dbReference type="AlphaFoldDB" id="A0A7T0FZ45"/>
<dbReference type="KEGG" id="nli:G3M70_02215"/>
<reference evidence="2 3" key="1">
    <citation type="submission" date="2020-02" db="EMBL/GenBank/DDBJ databases">
        <title>Genomic and physiological characterization of two novel Nitrospinaceae genera.</title>
        <authorList>
            <person name="Mueller A.J."/>
            <person name="Jung M.-Y."/>
            <person name="Strachan C.R."/>
            <person name="Herbold C.W."/>
            <person name="Kirkegaard R.H."/>
            <person name="Daims H."/>
        </authorList>
    </citation>
    <scope>NUCLEOTIDE SEQUENCE [LARGE SCALE GENOMIC DNA]</scope>
    <source>
        <strain evidence="2">EB</strain>
    </source>
</reference>
<dbReference type="Proteomes" id="UP000594688">
    <property type="component" value="Chromosome"/>
</dbReference>
<evidence type="ECO:0000256" key="1">
    <source>
        <dbReference type="SAM" id="SignalP"/>
    </source>
</evidence>
<evidence type="ECO:0008006" key="4">
    <source>
        <dbReference type="Google" id="ProtNLM"/>
    </source>
</evidence>